<protein>
    <submittedName>
        <fullName evidence="1">Ferredoxin</fullName>
    </submittedName>
</protein>
<name>A0A4Q1CDI6_9BACT</name>
<gene>
    <name evidence="1" type="ORF">ESA94_19500</name>
</gene>
<dbReference type="RefSeq" id="WP_129132637.1">
    <property type="nucleotide sequence ID" value="NZ_SDHW01000008.1"/>
</dbReference>
<evidence type="ECO:0000313" key="1">
    <source>
        <dbReference type="EMBL" id="RXK57713.1"/>
    </source>
</evidence>
<keyword evidence="2" id="KW-1185">Reference proteome</keyword>
<sequence length="73" mass="8252">MPKLVHYRNKCIGCGICYQQQPLYWRMSKKDGKATLLNAVTKKDVQLLTVSEETAEVNLSLIAACPVRVIKLM</sequence>
<dbReference type="OrthoDB" id="1524937at2"/>
<comment type="caution">
    <text evidence="1">The sequence shown here is derived from an EMBL/GenBank/DDBJ whole genome shotgun (WGS) entry which is preliminary data.</text>
</comment>
<dbReference type="EMBL" id="SDHW01000008">
    <property type="protein sequence ID" value="RXK57713.1"/>
    <property type="molecule type" value="Genomic_DNA"/>
</dbReference>
<dbReference type="Proteomes" id="UP000290204">
    <property type="component" value="Unassembled WGS sequence"/>
</dbReference>
<reference evidence="1 2" key="1">
    <citation type="submission" date="2019-01" db="EMBL/GenBank/DDBJ databases">
        <title>Lacibacter sp. strain TTM-7.</title>
        <authorList>
            <person name="Chen W.-M."/>
        </authorList>
    </citation>
    <scope>NUCLEOTIDE SEQUENCE [LARGE SCALE GENOMIC DNA]</scope>
    <source>
        <strain evidence="1 2">TTM-7</strain>
    </source>
</reference>
<dbReference type="Pfam" id="PF13459">
    <property type="entry name" value="Fer4_15"/>
    <property type="match status" value="1"/>
</dbReference>
<dbReference type="SUPFAM" id="SSF54862">
    <property type="entry name" value="4Fe-4S ferredoxins"/>
    <property type="match status" value="1"/>
</dbReference>
<dbReference type="AlphaFoldDB" id="A0A4Q1CDI6"/>
<proteinExistence type="predicted"/>
<dbReference type="Gene3D" id="3.30.70.20">
    <property type="match status" value="1"/>
</dbReference>
<organism evidence="1 2">
    <name type="scientific">Lacibacter luteus</name>
    <dbReference type="NCBI Taxonomy" id="2508719"/>
    <lineage>
        <taxon>Bacteria</taxon>
        <taxon>Pseudomonadati</taxon>
        <taxon>Bacteroidota</taxon>
        <taxon>Chitinophagia</taxon>
        <taxon>Chitinophagales</taxon>
        <taxon>Chitinophagaceae</taxon>
        <taxon>Lacibacter</taxon>
    </lineage>
</organism>
<accession>A0A4Q1CDI6</accession>
<evidence type="ECO:0000313" key="2">
    <source>
        <dbReference type="Proteomes" id="UP000290204"/>
    </source>
</evidence>